<dbReference type="OrthoDB" id="3402668at2"/>
<feature type="domain" description="DUF397" evidence="1">
    <location>
        <begin position="5"/>
        <end position="58"/>
    </location>
</feature>
<dbReference type="Pfam" id="PF04149">
    <property type="entry name" value="DUF397"/>
    <property type="match status" value="1"/>
</dbReference>
<dbReference type="InterPro" id="IPR007278">
    <property type="entry name" value="DUF397"/>
</dbReference>
<dbReference type="RefSeq" id="WP_126914776.1">
    <property type="nucleotide sequence ID" value="NZ_CP034587.1"/>
</dbReference>
<gene>
    <name evidence="2" type="ORF">EKH77_14390</name>
</gene>
<dbReference type="Proteomes" id="UP000267900">
    <property type="component" value="Chromosome"/>
</dbReference>
<dbReference type="AlphaFoldDB" id="A0A3Q9FZQ0"/>
<proteinExistence type="predicted"/>
<keyword evidence="3" id="KW-1185">Reference proteome</keyword>
<name>A0A3Q9FZQ0_STRLT</name>
<evidence type="ECO:0000313" key="3">
    <source>
        <dbReference type="Proteomes" id="UP000267900"/>
    </source>
</evidence>
<reference evidence="2 3" key="1">
    <citation type="submission" date="2018-12" db="EMBL/GenBank/DDBJ databases">
        <title>The whole draft genome of Streptomyce luteoverticillatus CGMCC 15060.</title>
        <authorList>
            <person name="Feng Z."/>
            <person name="Chen G."/>
            <person name="Zhang J."/>
            <person name="Zhu H."/>
            <person name="Yu X."/>
            <person name="Zhang W."/>
            <person name="Zhang X."/>
        </authorList>
    </citation>
    <scope>NUCLEOTIDE SEQUENCE [LARGE SCALE GENOMIC DNA]</scope>
    <source>
        <strain evidence="2 3">CGMCC 15060</strain>
    </source>
</reference>
<organism evidence="2 3">
    <name type="scientific">Streptomyces luteoverticillatus</name>
    <name type="common">Streptoverticillium luteoverticillatus</name>
    <dbReference type="NCBI Taxonomy" id="66425"/>
    <lineage>
        <taxon>Bacteria</taxon>
        <taxon>Bacillati</taxon>
        <taxon>Actinomycetota</taxon>
        <taxon>Actinomycetes</taxon>
        <taxon>Kitasatosporales</taxon>
        <taxon>Streptomycetaceae</taxon>
        <taxon>Streptomyces</taxon>
    </lineage>
</organism>
<evidence type="ECO:0000259" key="1">
    <source>
        <dbReference type="Pfam" id="PF04149"/>
    </source>
</evidence>
<dbReference type="EMBL" id="CP034587">
    <property type="protein sequence ID" value="AZQ72247.1"/>
    <property type="molecule type" value="Genomic_DNA"/>
</dbReference>
<protein>
    <submittedName>
        <fullName evidence="2">DUF397 domain-containing protein</fullName>
    </submittedName>
</protein>
<sequence length="63" mass="6542">MNAGARWQKSSYSGGGPDNSCVELRSVGRSVALRESDAPGIVIAASPGRMAALIARIKADGRR</sequence>
<evidence type="ECO:0000313" key="2">
    <source>
        <dbReference type="EMBL" id="AZQ72247.1"/>
    </source>
</evidence>
<accession>A0A3Q9FZQ0</accession>